<evidence type="ECO:0000256" key="5">
    <source>
        <dbReference type="ARBA" id="ARBA00022989"/>
    </source>
</evidence>
<keyword evidence="6 7" id="KW-0472">Membrane</keyword>
<evidence type="ECO:0000256" key="1">
    <source>
        <dbReference type="ARBA" id="ARBA00004651"/>
    </source>
</evidence>
<dbReference type="Gene3D" id="1.10.3720.10">
    <property type="entry name" value="MetI-like"/>
    <property type="match status" value="1"/>
</dbReference>
<evidence type="ECO:0000256" key="7">
    <source>
        <dbReference type="RuleBase" id="RU363032"/>
    </source>
</evidence>
<dbReference type="SUPFAM" id="SSF161098">
    <property type="entry name" value="MetI-like"/>
    <property type="match status" value="1"/>
</dbReference>
<feature type="transmembrane region" description="Helical" evidence="7">
    <location>
        <begin position="103"/>
        <end position="124"/>
    </location>
</feature>
<evidence type="ECO:0000256" key="6">
    <source>
        <dbReference type="ARBA" id="ARBA00023136"/>
    </source>
</evidence>
<keyword evidence="3" id="KW-1003">Cell membrane</keyword>
<gene>
    <name evidence="9" type="ORF">GCM10009843_01220</name>
</gene>
<dbReference type="RefSeq" id="WP_344301547.1">
    <property type="nucleotide sequence ID" value="NZ_BAAAQQ010000001.1"/>
</dbReference>
<dbReference type="Pfam" id="PF19300">
    <property type="entry name" value="BPD_transp_1_N"/>
    <property type="match status" value="1"/>
</dbReference>
<sequence length="320" mass="34041">MATLIIRRLGQAVPSLFIITFIGFALLSLAPGDPLTARLDREALVRMTPEQRTEAREALGLDEPFPVQYWHWLTDLVQGDVGYSIVSGRPALEEIGDRVEPTLILLVAAIAIAVAVGVPFGILAARRPNGFLDRTLTGAAVAMISTPTFIVGLVLIYVFAIRLDVLPAGGMGVAGEPPSTSQTFRHAILPSLVLGLANAAPLARFARSGMLEVLASDYVRTARAKGLSGRAIMMRHGLRNASLPLITLIALLIPDLVAGAVITEQVFAWPGMGRLVVSSAQSADPAVMMAIIVMVAVVVILVNLAADILYVFVDPRLRVS</sequence>
<comment type="caution">
    <text evidence="9">The sequence shown here is derived from an EMBL/GenBank/DDBJ whole genome shotgun (WGS) entry which is preliminary data.</text>
</comment>
<evidence type="ECO:0000313" key="10">
    <source>
        <dbReference type="Proteomes" id="UP001500575"/>
    </source>
</evidence>
<dbReference type="InterPro" id="IPR035906">
    <property type="entry name" value="MetI-like_sf"/>
</dbReference>
<dbReference type="Proteomes" id="UP001500575">
    <property type="component" value="Unassembled WGS sequence"/>
</dbReference>
<evidence type="ECO:0000256" key="3">
    <source>
        <dbReference type="ARBA" id="ARBA00022475"/>
    </source>
</evidence>
<comment type="similarity">
    <text evidence="7">Belongs to the binding-protein-dependent transport system permease family.</text>
</comment>
<dbReference type="PANTHER" id="PTHR43163:SF6">
    <property type="entry name" value="DIPEPTIDE TRANSPORT SYSTEM PERMEASE PROTEIN DPPB-RELATED"/>
    <property type="match status" value="1"/>
</dbReference>
<keyword evidence="2 7" id="KW-0813">Transport</keyword>
<feature type="domain" description="ABC transmembrane type-1" evidence="8">
    <location>
        <begin position="99"/>
        <end position="310"/>
    </location>
</feature>
<dbReference type="PANTHER" id="PTHR43163">
    <property type="entry name" value="DIPEPTIDE TRANSPORT SYSTEM PERMEASE PROTEIN DPPB-RELATED"/>
    <property type="match status" value="1"/>
</dbReference>
<evidence type="ECO:0000256" key="4">
    <source>
        <dbReference type="ARBA" id="ARBA00022692"/>
    </source>
</evidence>
<dbReference type="InterPro" id="IPR000515">
    <property type="entry name" value="MetI-like"/>
</dbReference>
<reference evidence="9 10" key="1">
    <citation type="journal article" date="2019" name="Int. J. Syst. Evol. Microbiol.">
        <title>The Global Catalogue of Microorganisms (GCM) 10K type strain sequencing project: providing services to taxonomists for standard genome sequencing and annotation.</title>
        <authorList>
            <consortium name="The Broad Institute Genomics Platform"/>
            <consortium name="The Broad Institute Genome Sequencing Center for Infectious Disease"/>
            <person name="Wu L."/>
            <person name="Ma J."/>
        </authorList>
    </citation>
    <scope>NUCLEOTIDE SEQUENCE [LARGE SCALE GENOMIC DNA]</scope>
    <source>
        <strain evidence="9 10">JCM 16021</strain>
    </source>
</reference>
<dbReference type="EMBL" id="BAAAQQ010000001">
    <property type="protein sequence ID" value="GAA2113479.1"/>
    <property type="molecule type" value="Genomic_DNA"/>
</dbReference>
<evidence type="ECO:0000256" key="2">
    <source>
        <dbReference type="ARBA" id="ARBA00022448"/>
    </source>
</evidence>
<organism evidence="9 10">
    <name type="scientific">Nocardioides bigeumensis</name>
    <dbReference type="NCBI Taxonomy" id="433657"/>
    <lineage>
        <taxon>Bacteria</taxon>
        <taxon>Bacillati</taxon>
        <taxon>Actinomycetota</taxon>
        <taxon>Actinomycetes</taxon>
        <taxon>Propionibacteriales</taxon>
        <taxon>Nocardioidaceae</taxon>
        <taxon>Nocardioides</taxon>
    </lineage>
</organism>
<keyword evidence="4 7" id="KW-0812">Transmembrane</keyword>
<keyword evidence="10" id="KW-1185">Reference proteome</keyword>
<keyword evidence="5 7" id="KW-1133">Transmembrane helix</keyword>
<feature type="transmembrane region" description="Helical" evidence="7">
    <location>
        <begin position="136"/>
        <end position="163"/>
    </location>
</feature>
<dbReference type="Pfam" id="PF00528">
    <property type="entry name" value="BPD_transp_1"/>
    <property type="match status" value="1"/>
</dbReference>
<name>A0ABN2XKW7_9ACTN</name>
<protein>
    <submittedName>
        <fullName evidence="9">ABC transporter permease</fullName>
    </submittedName>
</protein>
<comment type="subcellular location">
    <subcellularLocation>
        <location evidence="1 7">Cell membrane</location>
        <topology evidence="1 7">Multi-pass membrane protein</topology>
    </subcellularLocation>
</comment>
<evidence type="ECO:0000259" key="8">
    <source>
        <dbReference type="PROSITE" id="PS50928"/>
    </source>
</evidence>
<feature type="transmembrane region" description="Helical" evidence="7">
    <location>
        <begin position="12"/>
        <end position="30"/>
    </location>
</feature>
<dbReference type="PROSITE" id="PS50928">
    <property type="entry name" value="ABC_TM1"/>
    <property type="match status" value="1"/>
</dbReference>
<feature type="transmembrane region" description="Helical" evidence="7">
    <location>
        <begin position="287"/>
        <end position="313"/>
    </location>
</feature>
<dbReference type="InterPro" id="IPR045621">
    <property type="entry name" value="BPD_transp_1_N"/>
</dbReference>
<dbReference type="CDD" id="cd06261">
    <property type="entry name" value="TM_PBP2"/>
    <property type="match status" value="1"/>
</dbReference>
<feature type="transmembrane region" description="Helical" evidence="7">
    <location>
        <begin position="243"/>
        <end position="267"/>
    </location>
</feature>
<proteinExistence type="inferred from homology"/>
<evidence type="ECO:0000313" key="9">
    <source>
        <dbReference type="EMBL" id="GAA2113479.1"/>
    </source>
</evidence>
<accession>A0ABN2XKW7</accession>